<name>A0A2T3IYM1_9GAMM</name>
<evidence type="ECO:0000313" key="6">
    <source>
        <dbReference type="Proteomes" id="UP000241222"/>
    </source>
</evidence>
<dbReference type="PANTHER" id="PTHR36511:SF3">
    <property type="entry name" value="ANTITOXIN HIGA-2"/>
    <property type="match status" value="1"/>
</dbReference>
<dbReference type="InterPro" id="IPR047761">
    <property type="entry name" value="NadS-like"/>
</dbReference>
<comment type="caution">
    <text evidence="5">The sequence shown here is derived from an EMBL/GenBank/DDBJ whole genome shotgun (WGS) entry which is preliminary data.</text>
</comment>
<reference evidence="5 6" key="1">
    <citation type="submission" date="2018-03" db="EMBL/GenBank/DDBJ databases">
        <title>Whole genome sequencing of Histamine producing bacteria.</title>
        <authorList>
            <person name="Butler K."/>
        </authorList>
    </citation>
    <scope>NUCLEOTIDE SEQUENCE [LARGE SCALE GENOMIC DNA]</scope>
    <source>
        <strain evidence="5 6">JCM 13586</strain>
    </source>
</reference>
<protein>
    <submittedName>
        <fullName evidence="5">Transcriptional regulator</fullName>
    </submittedName>
</protein>
<gene>
    <name evidence="5" type="ORF">C9I99_13055</name>
</gene>
<dbReference type="SMART" id="SM00530">
    <property type="entry name" value="HTH_XRE"/>
    <property type="match status" value="1"/>
</dbReference>
<evidence type="ECO:0000256" key="2">
    <source>
        <dbReference type="ARBA" id="ARBA00023125"/>
    </source>
</evidence>
<keyword evidence="3" id="KW-0804">Transcription</keyword>
<evidence type="ECO:0000313" key="5">
    <source>
        <dbReference type="EMBL" id="PSU33691.1"/>
    </source>
</evidence>
<sequence length="71" mass="8331">MGSECHSENIDIKSIRMRLKVSQHEFAEALGLSQETIKSWEQGRRNPTGLAKKALKLMEKDLELYYRFKFN</sequence>
<dbReference type="InterPro" id="IPR010982">
    <property type="entry name" value="Lambda_DNA-bd_dom_sf"/>
</dbReference>
<dbReference type="SUPFAM" id="SSF47413">
    <property type="entry name" value="lambda repressor-like DNA-binding domains"/>
    <property type="match status" value="1"/>
</dbReference>
<evidence type="ECO:0000259" key="4">
    <source>
        <dbReference type="PROSITE" id="PS50943"/>
    </source>
</evidence>
<keyword evidence="6" id="KW-1185">Reference proteome</keyword>
<proteinExistence type="predicted"/>
<dbReference type="Gene3D" id="1.10.260.40">
    <property type="entry name" value="lambda repressor-like DNA-binding domains"/>
    <property type="match status" value="1"/>
</dbReference>
<keyword evidence="2" id="KW-0238">DNA-binding</keyword>
<accession>A0A2T3IYM1</accession>
<keyword evidence="1" id="KW-0805">Transcription regulation</keyword>
<evidence type="ECO:0000256" key="1">
    <source>
        <dbReference type="ARBA" id="ARBA00023015"/>
    </source>
</evidence>
<dbReference type="CDD" id="cd00093">
    <property type="entry name" value="HTH_XRE"/>
    <property type="match status" value="1"/>
</dbReference>
<feature type="domain" description="HTH cro/C1-type" evidence="4">
    <location>
        <begin position="12"/>
        <end position="65"/>
    </location>
</feature>
<dbReference type="OrthoDB" id="9799384at2"/>
<organism evidence="5 6">
    <name type="scientific">Photobacterium lutimaris</name>
    <dbReference type="NCBI Taxonomy" id="388278"/>
    <lineage>
        <taxon>Bacteria</taxon>
        <taxon>Pseudomonadati</taxon>
        <taxon>Pseudomonadota</taxon>
        <taxon>Gammaproteobacteria</taxon>
        <taxon>Vibrionales</taxon>
        <taxon>Vibrionaceae</taxon>
        <taxon>Photobacterium</taxon>
    </lineage>
</organism>
<dbReference type="GO" id="GO:0003677">
    <property type="term" value="F:DNA binding"/>
    <property type="evidence" value="ECO:0007669"/>
    <property type="project" value="UniProtKB-KW"/>
</dbReference>
<dbReference type="RefSeq" id="WP_107349324.1">
    <property type="nucleotide sequence ID" value="NZ_PYMH01000005.1"/>
</dbReference>
<dbReference type="Pfam" id="PF01381">
    <property type="entry name" value="HTH_3"/>
    <property type="match status" value="1"/>
</dbReference>
<dbReference type="InterPro" id="IPR052359">
    <property type="entry name" value="HTH-type_reg/antitoxin"/>
</dbReference>
<dbReference type="PROSITE" id="PS50943">
    <property type="entry name" value="HTH_CROC1"/>
    <property type="match status" value="1"/>
</dbReference>
<evidence type="ECO:0000256" key="3">
    <source>
        <dbReference type="ARBA" id="ARBA00023163"/>
    </source>
</evidence>
<dbReference type="Proteomes" id="UP000241222">
    <property type="component" value="Unassembled WGS sequence"/>
</dbReference>
<dbReference type="EMBL" id="PYMH01000005">
    <property type="protein sequence ID" value="PSU33691.1"/>
    <property type="molecule type" value="Genomic_DNA"/>
</dbReference>
<dbReference type="AlphaFoldDB" id="A0A2T3IYM1"/>
<dbReference type="NCBIfam" id="NF041265">
    <property type="entry name" value="NadS"/>
    <property type="match status" value="1"/>
</dbReference>
<dbReference type="InterPro" id="IPR001387">
    <property type="entry name" value="Cro/C1-type_HTH"/>
</dbReference>
<dbReference type="PANTHER" id="PTHR36511">
    <property type="entry name" value="MERR FAMILY BACTERIAL REGULATORY PROTEIN"/>
    <property type="match status" value="1"/>
</dbReference>